<comment type="caution">
    <text evidence="1">The sequence shown here is derived from an EMBL/GenBank/DDBJ whole genome shotgun (WGS) entry which is preliminary data.</text>
</comment>
<dbReference type="EMBL" id="JACVVK020000799">
    <property type="protein sequence ID" value="KAK7445046.1"/>
    <property type="molecule type" value="Genomic_DNA"/>
</dbReference>
<accession>A0ABD0J166</accession>
<dbReference type="AlphaFoldDB" id="A0ABD0J166"/>
<reference evidence="1 2" key="1">
    <citation type="journal article" date="2023" name="Sci. Data">
        <title>Genome assembly of the Korean intertidal mud-creeper Batillaria attramentaria.</title>
        <authorList>
            <person name="Patra A.K."/>
            <person name="Ho P.T."/>
            <person name="Jun S."/>
            <person name="Lee S.J."/>
            <person name="Kim Y."/>
            <person name="Won Y.J."/>
        </authorList>
    </citation>
    <scope>NUCLEOTIDE SEQUENCE [LARGE SCALE GENOMIC DNA]</scope>
    <source>
        <strain evidence="1">Wonlab-2016</strain>
    </source>
</reference>
<evidence type="ECO:0000313" key="2">
    <source>
        <dbReference type="Proteomes" id="UP001519460"/>
    </source>
</evidence>
<organism evidence="1 2">
    <name type="scientific">Batillaria attramentaria</name>
    <dbReference type="NCBI Taxonomy" id="370345"/>
    <lineage>
        <taxon>Eukaryota</taxon>
        <taxon>Metazoa</taxon>
        <taxon>Spiralia</taxon>
        <taxon>Lophotrochozoa</taxon>
        <taxon>Mollusca</taxon>
        <taxon>Gastropoda</taxon>
        <taxon>Caenogastropoda</taxon>
        <taxon>Sorbeoconcha</taxon>
        <taxon>Cerithioidea</taxon>
        <taxon>Batillariidae</taxon>
        <taxon>Batillaria</taxon>
    </lineage>
</organism>
<proteinExistence type="predicted"/>
<dbReference type="Proteomes" id="UP001519460">
    <property type="component" value="Unassembled WGS sequence"/>
</dbReference>
<evidence type="ECO:0000313" key="1">
    <source>
        <dbReference type="EMBL" id="KAK7445046.1"/>
    </source>
</evidence>
<sequence>MHLSPHWTKWRQRANSCDWWTDREVNKLRLVGAITRHVHIQQTLESGLPLRLARRESEFKNLNILGAICGSALVLAWQICLKSGCATPEHSRYVARVCTRDRLLGSRLLFSVAGEFDTEILKRTTEHGSSSSRIDKNVASMCCRMYVH</sequence>
<keyword evidence="2" id="KW-1185">Reference proteome</keyword>
<name>A0ABD0J166_9CAEN</name>
<protein>
    <submittedName>
        <fullName evidence="1">Uncharacterized protein</fullName>
    </submittedName>
</protein>
<gene>
    <name evidence="1" type="ORF">BaRGS_00040377</name>
</gene>